<evidence type="ECO:0000256" key="1">
    <source>
        <dbReference type="SAM" id="SignalP"/>
    </source>
</evidence>
<reference evidence="2 3" key="1">
    <citation type="submission" date="2018-07" db="EMBL/GenBank/DDBJ databases">
        <title>Dyella monticola sp. nov. and Dyella psychrodurans sp. nov. isolated from monsoon evergreen broad-leaved forest soil of Dinghu Mountain, China.</title>
        <authorList>
            <person name="Gao Z."/>
            <person name="Qiu L."/>
        </authorList>
    </citation>
    <scope>NUCLEOTIDE SEQUENCE [LARGE SCALE GENOMIC DNA]</scope>
    <source>
        <strain evidence="2 3">4MSK11</strain>
    </source>
</reference>
<dbReference type="AlphaFoldDB" id="A0A370X039"/>
<evidence type="ECO:0000313" key="3">
    <source>
        <dbReference type="Proteomes" id="UP000255334"/>
    </source>
</evidence>
<dbReference type="RefSeq" id="WP_115478934.1">
    <property type="nucleotide sequence ID" value="NZ_QRBF01000006.1"/>
</dbReference>
<keyword evidence="1" id="KW-0732">Signal</keyword>
<keyword evidence="3" id="KW-1185">Reference proteome</keyword>
<dbReference type="EMBL" id="QRBF01000006">
    <property type="protein sequence ID" value="RDS81778.1"/>
    <property type="molecule type" value="Genomic_DNA"/>
</dbReference>
<feature type="signal peptide" evidence="1">
    <location>
        <begin position="1"/>
        <end position="20"/>
    </location>
</feature>
<comment type="caution">
    <text evidence="2">The sequence shown here is derived from an EMBL/GenBank/DDBJ whole genome shotgun (WGS) entry which is preliminary data.</text>
</comment>
<organism evidence="2 3">
    <name type="scientific">Dyella psychrodurans</name>
    <dbReference type="NCBI Taxonomy" id="1927960"/>
    <lineage>
        <taxon>Bacteria</taxon>
        <taxon>Pseudomonadati</taxon>
        <taxon>Pseudomonadota</taxon>
        <taxon>Gammaproteobacteria</taxon>
        <taxon>Lysobacterales</taxon>
        <taxon>Rhodanobacteraceae</taxon>
        <taxon>Dyella</taxon>
    </lineage>
</organism>
<name>A0A370X039_9GAMM</name>
<sequence>MSRAVKCLTIAAVAWMGVHAARCLADETTVNRTSDAREIYSAFLAQWMGKDDVPMNVANTAVRPTPEDIRQYNECASGGTGRAVHWITGTSDSDLNSALSSFTRVKLVDLKRWQPVDPGDLIAKGGSVGAAVNAGIANGLMTLSAISFNEAHDTAMLTFSFVCGGLCGHGGAVMFKMTSKGWVQDKQPCSSWIS</sequence>
<dbReference type="OrthoDB" id="7173203at2"/>
<evidence type="ECO:0000313" key="2">
    <source>
        <dbReference type="EMBL" id="RDS81778.1"/>
    </source>
</evidence>
<evidence type="ECO:0008006" key="4">
    <source>
        <dbReference type="Google" id="ProtNLM"/>
    </source>
</evidence>
<protein>
    <recommendedName>
        <fullName evidence="4">Lipoprotein</fullName>
    </recommendedName>
</protein>
<feature type="chain" id="PRO_5016745153" description="Lipoprotein" evidence="1">
    <location>
        <begin position="21"/>
        <end position="194"/>
    </location>
</feature>
<dbReference type="Proteomes" id="UP000255334">
    <property type="component" value="Unassembled WGS sequence"/>
</dbReference>
<accession>A0A370X039</accession>
<proteinExistence type="predicted"/>
<gene>
    <name evidence="2" type="ORF">DWU99_15215</name>
</gene>